<evidence type="ECO:0000259" key="2">
    <source>
        <dbReference type="PROSITE" id="PS50948"/>
    </source>
</evidence>
<keyword evidence="1" id="KW-0732">Signal</keyword>
<proteinExistence type="predicted"/>
<dbReference type="Proteomes" id="UP000799428">
    <property type="component" value="Unassembled WGS sequence"/>
</dbReference>
<name>A0A6G1K9W0_9PLEO</name>
<dbReference type="PROSITE" id="PS50948">
    <property type="entry name" value="PAN"/>
    <property type="match status" value="1"/>
</dbReference>
<feature type="signal peptide" evidence="1">
    <location>
        <begin position="1"/>
        <end position="22"/>
    </location>
</feature>
<evidence type="ECO:0000256" key="1">
    <source>
        <dbReference type="SAM" id="SignalP"/>
    </source>
</evidence>
<protein>
    <recommendedName>
        <fullName evidence="2">Apple domain-containing protein</fullName>
    </recommendedName>
</protein>
<dbReference type="InterPro" id="IPR003609">
    <property type="entry name" value="Pan_app"/>
</dbReference>
<dbReference type="EMBL" id="MU005770">
    <property type="protein sequence ID" value="KAF2709221.1"/>
    <property type="molecule type" value="Genomic_DNA"/>
</dbReference>
<organism evidence="3 4">
    <name type="scientific">Pleomassaria siparia CBS 279.74</name>
    <dbReference type="NCBI Taxonomy" id="1314801"/>
    <lineage>
        <taxon>Eukaryota</taxon>
        <taxon>Fungi</taxon>
        <taxon>Dikarya</taxon>
        <taxon>Ascomycota</taxon>
        <taxon>Pezizomycotina</taxon>
        <taxon>Dothideomycetes</taxon>
        <taxon>Pleosporomycetidae</taxon>
        <taxon>Pleosporales</taxon>
        <taxon>Pleomassariaceae</taxon>
        <taxon>Pleomassaria</taxon>
    </lineage>
</organism>
<evidence type="ECO:0000313" key="4">
    <source>
        <dbReference type="Proteomes" id="UP000799428"/>
    </source>
</evidence>
<dbReference type="AlphaFoldDB" id="A0A6G1K9W0"/>
<feature type="domain" description="Apple" evidence="2">
    <location>
        <begin position="415"/>
        <end position="482"/>
    </location>
</feature>
<accession>A0A6G1K9W0</accession>
<evidence type="ECO:0000313" key="3">
    <source>
        <dbReference type="EMBL" id="KAF2709221.1"/>
    </source>
</evidence>
<reference evidence="3" key="1">
    <citation type="journal article" date="2020" name="Stud. Mycol.">
        <title>101 Dothideomycetes genomes: a test case for predicting lifestyles and emergence of pathogens.</title>
        <authorList>
            <person name="Haridas S."/>
            <person name="Albert R."/>
            <person name="Binder M."/>
            <person name="Bloem J."/>
            <person name="Labutti K."/>
            <person name="Salamov A."/>
            <person name="Andreopoulos B."/>
            <person name="Baker S."/>
            <person name="Barry K."/>
            <person name="Bills G."/>
            <person name="Bluhm B."/>
            <person name="Cannon C."/>
            <person name="Castanera R."/>
            <person name="Culley D."/>
            <person name="Daum C."/>
            <person name="Ezra D."/>
            <person name="Gonzalez J."/>
            <person name="Henrissat B."/>
            <person name="Kuo A."/>
            <person name="Liang C."/>
            <person name="Lipzen A."/>
            <person name="Lutzoni F."/>
            <person name="Magnuson J."/>
            <person name="Mondo S."/>
            <person name="Nolan M."/>
            <person name="Ohm R."/>
            <person name="Pangilinan J."/>
            <person name="Park H.-J."/>
            <person name="Ramirez L."/>
            <person name="Alfaro M."/>
            <person name="Sun H."/>
            <person name="Tritt A."/>
            <person name="Yoshinaga Y."/>
            <person name="Zwiers L.-H."/>
            <person name="Turgeon B."/>
            <person name="Goodwin S."/>
            <person name="Spatafora J."/>
            <person name="Crous P."/>
            <person name="Grigoriev I."/>
        </authorList>
    </citation>
    <scope>NUCLEOTIDE SEQUENCE</scope>
    <source>
        <strain evidence="3">CBS 279.74</strain>
    </source>
</reference>
<gene>
    <name evidence="3" type="ORF">K504DRAFT_454984</name>
</gene>
<sequence length="482" mass="51463">MRLAKLFLALAFAAFAVQVVVAAPAPPVGNNNGKVGVTIDSSTALPSAGPLEAQCSGLSSRTLAAGPGPCQKACGPGSYCKWKMVPAGGRGWRWAERCEKKLLNEKDIPIEDAFDTLTSTSDLATSTTKRDKRSILPRGPIDNRFCGNACRSYQQCWVHYISVGMPTYACVRIRVRGRQANISTREEPSPTQGWDMIVDEHLCLNSINVGCGDRNEEVCWAHGSDSGCQYFYCAAPASAVIEGISGGEANLNIRDEPSPSPSNEYLCLAFNNVWCPDSQRACWMHSNNNGYQNFYCAAKDVDITLGSGSGETDIALTEARPRLPEGQCHPSCTGGEVCYLFIGPRGTFNTRCGPLPGASATTIDSAPAPATEILSKRDNITVADVSVPDDKCNPRCPGGRKCYAFIFSGVVIYYCHAPDAAISGFPTPTATDLSGRNGITVSDDAVAADECPSHCSRGETCLTFTFLHGSKMHLCGAPPTLR</sequence>
<feature type="chain" id="PRO_5026234419" description="Apple domain-containing protein" evidence="1">
    <location>
        <begin position="23"/>
        <end position="482"/>
    </location>
</feature>
<keyword evidence="4" id="KW-1185">Reference proteome</keyword>